<name>A0A9E6Y8C9_9ACTN</name>
<evidence type="ECO:0000256" key="1">
    <source>
        <dbReference type="ARBA" id="ARBA00009227"/>
    </source>
</evidence>
<comment type="similarity">
    <text evidence="1">Belongs to the arginase family. Agmatinase subfamily.</text>
</comment>
<dbReference type="CDD" id="cd09990">
    <property type="entry name" value="Agmatinase-like"/>
    <property type="match status" value="1"/>
</dbReference>
<evidence type="ECO:0000313" key="7">
    <source>
        <dbReference type="Proteomes" id="UP001162834"/>
    </source>
</evidence>
<dbReference type="PRINTS" id="PR00116">
    <property type="entry name" value="ARGINASE"/>
</dbReference>
<dbReference type="PANTHER" id="PTHR11358:SF26">
    <property type="entry name" value="GUANIDINO ACID HYDROLASE, MITOCHONDRIAL"/>
    <property type="match status" value="1"/>
</dbReference>
<sequence>MGMFHHHGNGKGHRHGGPKPSGIDRESLRGMQALKRLADIKDRREREQLERGLDLGLAAAPSVNDRTISTFSRGQQPAFAGINTFLKAPYCENIRDVGKYDVAIIGAPFDMGTTYRAGCRFGPQAVRRISALYDSYNADMAVDLYEELNLCDAGDIFVIPSNIEKSFDQIDRAVSFVHEQGVFPVVIGGDHSIGYPDVRALAPHIDGRIGIIHLDRHIDIQERDMDERMHTTPWFHATDIPNAPASNLVQMGIGGWYGSRPGMKVARDRQSTVITISDVEELGIEKAVEVALECAWKDADAVFLSFDIDSIDAGFVPGTGSPEPGGLLPREALKALRMVAREGICGMEVVEIAPPYDVSDMTAQLGCRAIMDVLGTLVEEGYLGSRRKDEPERERINVS</sequence>
<evidence type="ECO:0000256" key="2">
    <source>
        <dbReference type="ARBA" id="ARBA00022723"/>
    </source>
</evidence>
<dbReference type="GO" id="GO:0008783">
    <property type="term" value="F:agmatinase activity"/>
    <property type="evidence" value="ECO:0007669"/>
    <property type="project" value="UniProtKB-EC"/>
</dbReference>
<dbReference type="SUPFAM" id="SSF52768">
    <property type="entry name" value="Arginase/deacetylase"/>
    <property type="match status" value="1"/>
</dbReference>
<evidence type="ECO:0000256" key="5">
    <source>
        <dbReference type="SAM" id="MobiDB-lite"/>
    </source>
</evidence>
<reference evidence="6" key="1">
    <citation type="journal article" date="2022" name="Int. J. Syst. Evol. Microbiol.">
        <title>Pseudomonas aegrilactucae sp. nov. and Pseudomonas morbosilactucae sp. nov., pathogens causing bacterial rot of lettuce in Japan.</title>
        <authorList>
            <person name="Sawada H."/>
            <person name="Fujikawa T."/>
            <person name="Satou M."/>
        </authorList>
    </citation>
    <scope>NUCLEOTIDE SEQUENCE</scope>
    <source>
        <strain evidence="6">0166_1</strain>
    </source>
</reference>
<dbReference type="Gene3D" id="3.40.800.10">
    <property type="entry name" value="Ureohydrolase domain"/>
    <property type="match status" value="1"/>
</dbReference>
<evidence type="ECO:0000256" key="4">
    <source>
        <dbReference type="RuleBase" id="RU003684"/>
    </source>
</evidence>
<evidence type="ECO:0000256" key="3">
    <source>
        <dbReference type="ARBA" id="ARBA00022801"/>
    </source>
</evidence>
<dbReference type="EMBL" id="CP087164">
    <property type="protein sequence ID" value="UGS39216.1"/>
    <property type="molecule type" value="Genomic_DNA"/>
</dbReference>
<keyword evidence="2" id="KW-0479">Metal-binding</keyword>
<dbReference type="PANTHER" id="PTHR11358">
    <property type="entry name" value="ARGINASE/AGMATINASE"/>
    <property type="match status" value="1"/>
</dbReference>
<dbReference type="EC" id="3.5.3.11" evidence="6"/>
<dbReference type="Proteomes" id="UP001162834">
    <property type="component" value="Chromosome"/>
</dbReference>
<gene>
    <name evidence="6" type="primary">speB</name>
    <name evidence="6" type="ORF">DSM104329_05648</name>
</gene>
<dbReference type="InterPro" id="IPR020855">
    <property type="entry name" value="Ureohydrolase_Mn_BS"/>
</dbReference>
<dbReference type="Pfam" id="PF00491">
    <property type="entry name" value="Arginase"/>
    <property type="match status" value="1"/>
</dbReference>
<dbReference type="PROSITE" id="PS51409">
    <property type="entry name" value="ARGINASE_2"/>
    <property type="match status" value="1"/>
</dbReference>
<dbReference type="InterPro" id="IPR006035">
    <property type="entry name" value="Ureohydrolase"/>
</dbReference>
<protein>
    <submittedName>
        <fullName evidence="6">Agmatinase</fullName>
        <ecNumber evidence="6">3.5.3.11</ecNumber>
    </submittedName>
</protein>
<dbReference type="InterPro" id="IPR023696">
    <property type="entry name" value="Ureohydrolase_dom_sf"/>
</dbReference>
<organism evidence="6 7">
    <name type="scientific">Capillimicrobium parvum</name>
    <dbReference type="NCBI Taxonomy" id="2884022"/>
    <lineage>
        <taxon>Bacteria</taxon>
        <taxon>Bacillati</taxon>
        <taxon>Actinomycetota</taxon>
        <taxon>Thermoleophilia</taxon>
        <taxon>Solirubrobacterales</taxon>
        <taxon>Capillimicrobiaceae</taxon>
        <taxon>Capillimicrobium</taxon>
    </lineage>
</organism>
<dbReference type="KEGG" id="sbae:DSM104329_05648"/>
<proteinExistence type="inferred from homology"/>
<keyword evidence="7" id="KW-1185">Reference proteome</keyword>
<feature type="region of interest" description="Disordered" evidence="5">
    <location>
        <begin position="1"/>
        <end position="25"/>
    </location>
</feature>
<dbReference type="GO" id="GO:0033389">
    <property type="term" value="P:putrescine biosynthetic process from arginine, via agmatine"/>
    <property type="evidence" value="ECO:0007669"/>
    <property type="project" value="TreeGrafter"/>
</dbReference>
<dbReference type="GO" id="GO:0046872">
    <property type="term" value="F:metal ion binding"/>
    <property type="evidence" value="ECO:0007669"/>
    <property type="project" value="UniProtKB-KW"/>
</dbReference>
<dbReference type="AlphaFoldDB" id="A0A9E6Y8C9"/>
<keyword evidence="3 4" id="KW-0378">Hydrolase</keyword>
<dbReference type="PROSITE" id="PS01053">
    <property type="entry name" value="ARGINASE_1"/>
    <property type="match status" value="1"/>
</dbReference>
<feature type="compositionally biased region" description="Basic residues" evidence="5">
    <location>
        <begin position="1"/>
        <end position="17"/>
    </location>
</feature>
<evidence type="ECO:0000313" key="6">
    <source>
        <dbReference type="EMBL" id="UGS39216.1"/>
    </source>
</evidence>
<accession>A0A9E6Y8C9</accession>